<keyword evidence="2" id="KW-0732">Signal</keyword>
<feature type="domain" description="SLH" evidence="3">
    <location>
        <begin position="91"/>
        <end position="154"/>
    </location>
</feature>
<gene>
    <name evidence="4" type="ORF">KL86CLO1_10368</name>
</gene>
<feature type="chain" id="PRO_5012013134" description="SLH domain-containing protein" evidence="2">
    <location>
        <begin position="28"/>
        <end position="825"/>
    </location>
</feature>
<reference evidence="4" key="1">
    <citation type="submission" date="2016-04" db="EMBL/GenBank/DDBJ databases">
        <authorList>
            <person name="Evans L.H."/>
            <person name="Alamgir A."/>
            <person name="Owens N."/>
            <person name="Weber N.D."/>
            <person name="Virtaneva K."/>
            <person name="Barbian K."/>
            <person name="Babar A."/>
            <person name="Rosenke K."/>
        </authorList>
    </citation>
    <scope>NUCLEOTIDE SEQUENCE</scope>
    <source>
        <strain evidence="4">86</strain>
    </source>
</reference>
<dbReference type="InterPro" id="IPR001119">
    <property type="entry name" value="SLH_dom"/>
</dbReference>
<evidence type="ECO:0000259" key="3">
    <source>
        <dbReference type="PROSITE" id="PS51272"/>
    </source>
</evidence>
<evidence type="ECO:0000313" key="4">
    <source>
        <dbReference type="EMBL" id="SBV93350.1"/>
    </source>
</evidence>
<feature type="signal peptide" evidence="2">
    <location>
        <begin position="1"/>
        <end position="27"/>
    </location>
</feature>
<evidence type="ECO:0000256" key="2">
    <source>
        <dbReference type="SAM" id="SignalP"/>
    </source>
</evidence>
<sequence length="825" mass="86504">MRNLKRVLSLALASVMLLGMMVIGAGAADTTYSDQSTITKDEAVAVMSAVGVFQGSDGKFSPTGDLTRESAAKIITYMVMGKSAADDLKASSAPFTDVAADRWSAGSIAYCVANGIISGDGLGHFYPETTVTGIQFGKMLLVALGYNATTEGYVGSGYEVNIAKQINSLKLASGVDVGMSSVLNREQAAQMALNAIQKSLVEYVGGTNISLPDGTTVISGGTRQNVKDGDGKVITFMGNYMSKLKRSTGGDEAFGRPAHQWKYGATSIGVYGDSAFMTYTAKTKESVIKSDLSGYTTAKVEVSTDGATVSDVVLDNAKIAALTGNGTSVEIYTAQTSEGDYYVSHIVVVHTQLALITNVNTASKTVSLSIKSAGGGNKVVKNEDNADLYTALAAIGKDNYAIITVADGVVETAAKAEIVSGNLEKVTKDGDYVIAGDTYSPGAKSSLGDTDTGNSYDFYLDTLGYVLYATEETTGSTTQYAYLLNTSKEGSASSGWTYLAKLLYTDGTQEWVDLASVDTIGVKSSSFDDTFTDLNAMKNKAFVSYSVKSDGTYALTTFDSTGNTLTASTTPYTADVKAYSVPSSSVVTKGDIYFLTNTAGDVTYDVKGLSSTIFLVHNESTNTYKAYTGYKNISSFSGVSGTVLMAKNSNSASIVVLTGDSTAKDLVYILSDKASKGYDTDLSMSIYTYDAIVDGKIGSITTTIKVDTTSTALGLGLYTINKYNDDYAAELTAVPTADKETYYRAATSLEVDSGLAIVDAGTYGLATGCTIIGIDEDGDALEGLTASDVAYYTDADAGNSIIDVTLFLDSEGEVTSIVFQWVTAD</sequence>
<keyword evidence="1" id="KW-0677">Repeat</keyword>
<dbReference type="Pfam" id="PF00395">
    <property type="entry name" value="SLH"/>
    <property type="match status" value="2"/>
</dbReference>
<protein>
    <recommendedName>
        <fullName evidence="3">SLH domain-containing protein</fullName>
    </recommendedName>
</protein>
<dbReference type="EMBL" id="FLUN01000001">
    <property type="protein sequence ID" value="SBV93350.1"/>
    <property type="molecule type" value="Genomic_DNA"/>
</dbReference>
<dbReference type="AlphaFoldDB" id="A0A212J1Q6"/>
<proteinExistence type="predicted"/>
<name>A0A212J1Q6_9FIRM</name>
<accession>A0A212J1Q6</accession>
<organism evidence="4">
    <name type="scientific">uncultured Eubacteriales bacterium</name>
    <dbReference type="NCBI Taxonomy" id="172733"/>
    <lineage>
        <taxon>Bacteria</taxon>
        <taxon>Bacillati</taxon>
        <taxon>Bacillota</taxon>
        <taxon>Clostridia</taxon>
        <taxon>Eubacteriales</taxon>
        <taxon>environmental samples</taxon>
    </lineage>
</organism>
<dbReference type="PROSITE" id="PS51272">
    <property type="entry name" value="SLH"/>
    <property type="match status" value="1"/>
</dbReference>
<evidence type="ECO:0000256" key="1">
    <source>
        <dbReference type="ARBA" id="ARBA00022737"/>
    </source>
</evidence>